<dbReference type="Pfam" id="PF01915">
    <property type="entry name" value="Glyco_hydro_3_C"/>
    <property type="match status" value="1"/>
</dbReference>
<dbReference type="SUPFAM" id="SSF52279">
    <property type="entry name" value="Beta-D-glucan exohydrolase, C-terminal domain"/>
    <property type="match status" value="1"/>
</dbReference>
<sequence>MNTDIDTGADDLTLEQQAGLGSGADFWTTKATGNVPSILMTDGPHGLRKQPGPSDHLALSGSLPATCFPPAVALSQTWDRSLVRRIGEALGRESQAAGVQVLLGPGINIKRDPRGGRNFEYFSEDPLVAGVLGSAWVDGLQSTGVGASLKHFAVNSQEHDRMRVSAEVSPRPLREIYLRAFQRVVRDSQPWTVMSSYNRINGVHASQNRWLLTDLLRGEWGFDGVVVSDWGAVADRVAAVAAGLDLQMPANEGFDDAKVVRAVLDGHLDSEVVAEAARRVSRLAHKAHDARRPDVEWDADEHHRLAREVAARAVVLLRDDARLLPLAPGEKLAIIGRFASEPRFQGGGSSHVNASRVDIPLDEIRELAGDAEVEYAPGFDASGDDGDALRADAVEVAARAGVAIVYLGLFESQETEGADRADIELPADQVELLRAITRVQPRTVVVLSHGGVLRLAPVVDTGAAIVDGSLLGQAAGGAVADVLFGVVNPSGKISETVPVRIEDTPAFTNFPGDRQRVRHGEGIHVGYRWYDAREIDVTFPFGHGLSYTAFEYDALRTDASDASVTVRVVVRNIGERAGREIVQVYASRAESIVTRAPQWLVGFDVVDLEPGESREVEIDVPLHELEYWDEDLDRWVLESGVFGVRVGSSSRDIRMTDTIDVAGEVPRYLLDSDSSIGEILRDPVAGPALSTLFEAVFAQFSDDSETDFAPMLDSLPFGRFLGTMGAALPEGLVEEALAEANARNGFA</sequence>
<evidence type="ECO:0000256" key="4">
    <source>
        <dbReference type="ARBA" id="ARBA00058905"/>
    </source>
</evidence>
<dbReference type="InterPro" id="IPR026891">
    <property type="entry name" value="Fn3-like"/>
</dbReference>
<keyword evidence="3" id="KW-0119">Carbohydrate metabolism</keyword>
<evidence type="ECO:0000256" key="3">
    <source>
        <dbReference type="ARBA" id="ARBA00023277"/>
    </source>
</evidence>
<evidence type="ECO:0000256" key="5">
    <source>
        <dbReference type="ARBA" id="ARBA00074219"/>
    </source>
</evidence>
<evidence type="ECO:0000256" key="6">
    <source>
        <dbReference type="RuleBase" id="RU361161"/>
    </source>
</evidence>
<dbReference type="Pfam" id="PF14310">
    <property type="entry name" value="Fn3-like"/>
    <property type="match status" value="1"/>
</dbReference>
<dbReference type="InterPro" id="IPR050288">
    <property type="entry name" value="Cellulose_deg_GH3"/>
</dbReference>
<dbReference type="GO" id="GO:0005975">
    <property type="term" value="P:carbohydrate metabolic process"/>
    <property type="evidence" value="ECO:0007669"/>
    <property type="project" value="InterPro"/>
</dbReference>
<organism evidence="8">
    <name type="scientific">uncultured Microbacterium sp</name>
    <dbReference type="NCBI Taxonomy" id="191216"/>
    <lineage>
        <taxon>Bacteria</taxon>
        <taxon>Bacillati</taxon>
        <taxon>Actinomycetota</taxon>
        <taxon>Actinomycetes</taxon>
        <taxon>Micrococcales</taxon>
        <taxon>Microbacteriaceae</taxon>
        <taxon>Microbacterium</taxon>
        <taxon>environmental samples</taxon>
    </lineage>
</organism>
<dbReference type="Pfam" id="PF00933">
    <property type="entry name" value="Glyco_hydro_3"/>
    <property type="match status" value="1"/>
</dbReference>
<reference evidence="8" key="1">
    <citation type="submission" date="2016-03" db="EMBL/GenBank/DDBJ databases">
        <authorList>
            <person name="Ploux O."/>
        </authorList>
    </citation>
    <scope>NUCLEOTIDE SEQUENCE</scope>
    <source>
        <strain evidence="8">UC1</strain>
    </source>
</reference>
<dbReference type="InterPro" id="IPR017853">
    <property type="entry name" value="GH"/>
</dbReference>
<dbReference type="AlphaFoldDB" id="A0A1Y5P0J3"/>
<comment type="function">
    <text evidence="4">Catalyzes the hydrolysis of a non-reducing terminal alpha-L-arabinopyranosidic linkage in ginsenoside Rb2 (alpha-L-arabinopyranosyl-(1-&gt;6)-alpha-D-glucopyranosyl) to release alpha-D-glucopyranosyl (Rd). It is not able to hydrolyze alpha-L-arabinofuranosyl-(1-&gt;6)-alpha-D-glucopyranosyl (Rc).</text>
</comment>
<dbReference type="InterPro" id="IPR013783">
    <property type="entry name" value="Ig-like_fold"/>
</dbReference>
<dbReference type="InterPro" id="IPR001764">
    <property type="entry name" value="Glyco_hydro_3_N"/>
</dbReference>
<dbReference type="EMBL" id="FLQR01000006">
    <property type="protein sequence ID" value="SBS72186.1"/>
    <property type="molecule type" value="Genomic_DNA"/>
</dbReference>
<dbReference type="PROSITE" id="PS00775">
    <property type="entry name" value="GLYCOSYL_HYDROL_F3"/>
    <property type="match status" value="1"/>
</dbReference>
<proteinExistence type="inferred from homology"/>
<dbReference type="RefSeq" id="WP_295575382.1">
    <property type="nucleotide sequence ID" value="NZ_FLQR01000006.1"/>
</dbReference>
<comment type="similarity">
    <text evidence="1 6">Belongs to the glycosyl hydrolase 3 family.</text>
</comment>
<keyword evidence="6 8" id="KW-0326">Glycosidase</keyword>
<dbReference type="InterPro" id="IPR036881">
    <property type="entry name" value="Glyco_hydro_3_C_sf"/>
</dbReference>
<dbReference type="PRINTS" id="PR00133">
    <property type="entry name" value="GLHYDRLASE3"/>
</dbReference>
<dbReference type="SUPFAM" id="SSF51445">
    <property type="entry name" value="(Trans)glycosidases"/>
    <property type="match status" value="1"/>
</dbReference>
<evidence type="ECO:0000313" key="8">
    <source>
        <dbReference type="EMBL" id="SBS72186.1"/>
    </source>
</evidence>
<dbReference type="Gene3D" id="3.40.50.1700">
    <property type="entry name" value="Glycoside hydrolase family 3 C-terminal domain"/>
    <property type="match status" value="2"/>
</dbReference>
<dbReference type="SMART" id="SM01217">
    <property type="entry name" value="Fn3_like"/>
    <property type="match status" value="1"/>
</dbReference>
<evidence type="ECO:0000259" key="7">
    <source>
        <dbReference type="SMART" id="SM01217"/>
    </source>
</evidence>
<keyword evidence="2 6" id="KW-0378">Hydrolase</keyword>
<dbReference type="Gene3D" id="2.60.40.10">
    <property type="entry name" value="Immunoglobulins"/>
    <property type="match status" value="1"/>
</dbReference>
<accession>A0A1Y5P0J3</accession>
<dbReference type="GO" id="GO:0008422">
    <property type="term" value="F:beta-glucosidase activity"/>
    <property type="evidence" value="ECO:0007669"/>
    <property type="project" value="UniProtKB-ARBA"/>
</dbReference>
<evidence type="ECO:0000256" key="2">
    <source>
        <dbReference type="ARBA" id="ARBA00022801"/>
    </source>
</evidence>
<feature type="domain" description="Fibronectin type III-like" evidence="7">
    <location>
        <begin position="580"/>
        <end position="650"/>
    </location>
</feature>
<evidence type="ECO:0000256" key="1">
    <source>
        <dbReference type="ARBA" id="ARBA00005336"/>
    </source>
</evidence>
<dbReference type="InterPro" id="IPR002772">
    <property type="entry name" value="Glyco_hydro_3_C"/>
</dbReference>
<dbReference type="FunFam" id="2.60.40.10:FF:000495">
    <property type="entry name" value="Periplasmic beta-glucosidase"/>
    <property type="match status" value="1"/>
</dbReference>
<name>A0A1Y5P0J3_9MICO</name>
<dbReference type="InterPro" id="IPR019800">
    <property type="entry name" value="Glyco_hydro_3_AS"/>
</dbReference>
<dbReference type="InterPro" id="IPR036962">
    <property type="entry name" value="Glyco_hydro_3_N_sf"/>
</dbReference>
<protein>
    <recommendedName>
        <fullName evidence="5">Exo-alpha-(1-&gt;6)-L-arabinopyranosidase</fullName>
    </recommendedName>
</protein>
<gene>
    <name evidence="8" type="primary">bglB</name>
    <name evidence="8" type="ORF">MIPYR_20464</name>
</gene>
<dbReference type="PANTHER" id="PTHR42715">
    <property type="entry name" value="BETA-GLUCOSIDASE"/>
    <property type="match status" value="1"/>
</dbReference>
<dbReference type="PANTHER" id="PTHR42715:SF10">
    <property type="entry name" value="BETA-GLUCOSIDASE"/>
    <property type="match status" value="1"/>
</dbReference>
<dbReference type="Gene3D" id="3.20.20.300">
    <property type="entry name" value="Glycoside hydrolase, family 3, N-terminal domain"/>
    <property type="match status" value="2"/>
</dbReference>